<feature type="signal peptide" evidence="1">
    <location>
        <begin position="1"/>
        <end position="22"/>
    </location>
</feature>
<reference evidence="3" key="1">
    <citation type="submission" date="2017-09" db="EMBL/GenBank/DDBJ databases">
        <title>Depth-based differentiation of microbial function through sediment-hosted aquifers and enrichment of novel symbionts in the deep terrestrial subsurface.</title>
        <authorList>
            <person name="Probst A.J."/>
            <person name="Ladd B."/>
            <person name="Jarett J.K."/>
            <person name="Geller-Mcgrath D.E."/>
            <person name="Sieber C.M.K."/>
            <person name="Emerson J.B."/>
            <person name="Anantharaman K."/>
            <person name="Thomas B.C."/>
            <person name="Malmstrom R."/>
            <person name="Stieglmeier M."/>
            <person name="Klingl A."/>
            <person name="Woyke T."/>
            <person name="Ryan C.M."/>
            <person name="Banfield J.F."/>
        </authorList>
    </citation>
    <scope>NUCLEOTIDE SEQUENCE [LARGE SCALE GENOMIC DNA]</scope>
</reference>
<evidence type="ECO:0000313" key="2">
    <source>
        <dbReference type="EMBL" id="PIU36308.1"/>
    </source>
</evidence>
<name>A0A2M6YS31_9BACT</name>
<protein>
    <submittedName>
        <fullName evidence="2">Uncharacterized protein</fullName>
    </submittedName>
</protein>
<gene>
    <name evidence="2" type="ORF">COT03_00285</name>
</gene>
<keyword evidence="1" id="KW-0732">Signal</keyword>
<evidence type="ECO:0000313" key="3">
    <source>
        <dbReference type="Proteomes" id="UP000229502"/>
    </source>
</evidence>
<feature type="non-terminal residue" evidence="2">
    <location>
        <position position="92"/>
    </location>
</feature>
<evidence type="ECO:0000256" key="1">
    <source>
        <dbReference type="SAM" id="SignalP"/>
    </source>
</evidence>
<organism evidence="2 3">
    <name type="scientific">Candidatus Shapirobacteria bacterium CG07_land_8_20_14_0_80_39_18</name>
    <dbReference type="NCBI Taxonomy" id="1974882"/>
    <lineage>
        <taxon>Bacteria</taxon>
        <taxon>Candidatus Shapironibacteriota</taxon>
    </lineage>
</organism>
<comment type="caution">
    <text evidence="2">The sequence shown here is derived from an EMBL/GenBank/DDBJ whole genome shotgun (WGS) entry which is preliminary data.</text>
</comment>
<proteinExistence type="predicted"/>
<feature type="chain" id="PRO_5014643425" evidence="1">
    <location>
        <begin position="23"/>
        <end position="92"/>
    </location>
</feature>
<dbReference type="EMBL" id="PEWZ01000017">
    <property type="protein sequence ID" value="PIU36308.1"/>
    <property type="molecule type" value="Genomic_DNA"/>
</dbReference>
<dbReference type="Proteomes" id="UP000229502">
    <property type="component" value="Unassembled WGS sequence"/>
</dbReference>
<dbReference type="AlphaFoldDB" id="A0A2M6YS31"/>
<sequence length="92" mass="10632">MKKAALFFTLLFFLFFAKTASAADKSNDELYQELLQNYRRYQGLVEPFNIQRSRHLTYQSVATQADFLDAAKNLASAEVEAIISYTSFIRTY</sequence>
<accession>A0A2M6YS31</accession>